<dbReference type="SMART" id="SM00179">
    <property type="entry name" value="EGF_CA"/>
    <property type="match status" value="2"/>
</dbReference>
<keyword evidence="5" id="KW-0597">Phosphoprotein</keyword>
<dbReference type="PROSITE" id="PS00010">
    <property type="entry name" value="ASX_HYDROXYL"/>
    <property type="match status" value="2"/>
</dbReference>
<feature type="disulfide bond" evidence="14">
    <location>
        <begin position="26"/>
        <end position="35"/>
    </location>
</feature>
<keyword evidence="12 14" id="KW-1015">Disulfide bond</keyword>
<dbReference type="GO" id="GO:0060255">
    <property type="term" value="P:regulation of macromolecule metabolic process"/>
    <property type="evidence" value="ECO:0007669"/>
    <property type="project" value="UniProtKB-ARBA"/>
</dbReference>
<dbReference type="GO" id="GO:0005509">
    <property type="term" value="F:calcium ion binding"/>
    <property type="evidence" value="ECO:0007669"/>
    <property type="project" value="InterPro"/>
</dbReference>
<dbReference type="GO" id="GO:0048468">
    <property type="term" value="P:cell development"/>
    <property type="evidence" value="ECO:0007669"/>
    <property type="project" value="UniProtKB-ARBA"/>
</dbReference>
<evidence type="ECO:0000256" key="7">
    <source>
        <dbReference type="ARBA" id="ARBA00022729"/>
    </source>
</evidence>
<keyword evidence="10" id="KW-1133">Transmembrane helix</keyword>
<evidence type="ECO:0000256" key="6">
    <source>
        <dbReference type="ARBA" id="ARBA00022692"/>
    </source>
</evidence>
<dbReference type="PROSITE" id="PS01186">
    <property type="entry name" value="EGF_2"/>
    <property type="match status" value="2"/>
</dbReference>
<dbReference type="GO" id="GO:0007219">
    <property type="term" value="P:Notch signaling pathway"/>
    <property type="evidence" value="ECO:0007669"/>
    <property type="project" value="TreeGrafter"/>
</dbReference>
<dbReference type="GO" id="GO:0051241">
    <property type="term" value="P:negative regulation of multicellular organismal process"/>
    <property type="evidence" value="ECO:0007669"/>
    <property type="project" value="UniProtKB-ARBA"/>
</dbReference>
<keyword evidence="11" id="KW-0472">Membrane</keyword>
<keyword evidence="8" id="KW-0677">Repeat</keyword>
<dbReference type="InterPro" id="IPR001881">
    <property type="entry name" value="EGF-like_Ca-bd_dom"/>
</dbReference>
<dbReference type="EMBL" id="JAIWYP010000001">
    <property type="protein sequence ID" value="KAH3881014.1"/>
    <property type="molecule type" value="Genomic_DNA"/>
</dbReference>
<keyword evidence="3" id="KW-1003">Cell membrane</keyword>
<reference evidence="16" key="2">
    <citation type="submission" date="2020-11" db="EMBL/GenBank/DDBJ databases">
        <authorList>
            <person name="McCartney M.A."/>
            <person name="Auch B."/>
            <person name="Kono T."/>
            <person name="Mallez S."/>
            <person name="Becker A."/>
            <person name="Gohl D.M."/>
            <person name="Silverstein K.A.T."/>
            <person name="Koren S."/>
            <person name="Bechman K.B."/>
            <person name="Herman A."/>
            <person name="Abrahante J.E."/>
            <person name="Garbe J."/>
        </authorList>
    </citation>
    <scope>NUCLEOTIDE SEQUENCE</scope>
    <source>
        <strain evidence="16">Duluth1</strain>
        <tissue evidence="16">Whole animal</tissue>
    </source>
</reference>
<keyword evidence="9" id="KW-0221">Differentiation</keyword>
<dbReference type="AlphaFoldDB" id="A0A9D4MS92"/>
<dbReference type="Gene3D" id="2.10.25.10">
    <property type="entry name" value="Laminin"/>
    <property type="match status" value="2"/>
</dbReference>
<feature type="domain" description="EGF-like" evidence="15">
    <location>
        <begin position="38"/>
        <end position="74"/>
    </location>
</feature>
<reference evidence="16" key="1">
    <citation type="journal article" date="2019" name="bioRxiv">
        <title>The Genome of the Zebra Mussel, Dreissena polymorpha: A Resource for Invasive Species Research.</title>
        <authorList>
            <person name="McCartney M.A."/>
            <person name="Auch B."/>
            <person name="Kono T."/>
            <person name="Mallez S."/>
            <person name="Zhang Y."/>
            <person name="Obille A."/>
            <person name="Becker A."/>
            <person name="Abrahante J.E."/>
            <person name="Garbe J."/>
            <person name="Badalamenti J.P."/>
            <person name="Herman A."/>
            <person name="Mangelson H."/>
            <person name="Liachko I."/>
            <person name="Sullivan S."/>
            <person name="Sone E.D."/>
            <person name="Koren S."/>
            <person name="Silverstein K.A.T."/>
            <person name="Beckman K.B."/>
            <person name="Gohl D.M."/>
        </authorList>
    </citation>
    <scope>NUCLEOTIDE SEQUENCE</scope>
    <source>
        <strain evidence="16">Duluth1</strain>
        <tissue evidence="16">Whole animal</tissue>
    </source>
</reference>
<evidence type="ECO:0000256" key="8">
    <source>
        <dbReference type="ARBA" id="ARBA00022737"/>
    </source>
</evidence>
<keyword evidence="13" id="KW-0325">Glycoprotein</keyword>
<evidence type="ECO:0000256" key="5">
    <source>
        <dbReference type="ARBA" id="ARBA00022553"/>
    </source>
</evidence>
<dbReference type="PROSITE" id="PS00022">
    <property type="entry name" value="EGF_1"/>
    <property type="match status" value="2"/>
</dbReference>
<evidence type="ECO:0000256" key="12">
    <source>
        <dbReference type="ARBA" id="ARBA00023157"/>
    </source>
</evidence>
<keyword evidence="6" id="KW-0812">Transmembrane</keyword>
<comment type="subcellular location">
    <subcellularLocation>
        <location evidence="1">Apical cell membrane</location>
        <topology evidence="1">Single-pass type I membrane protein</topology>
    </subcellularLocation>
</comment>
<dbReference type="GO" id="GO:0005112">
    <property type="term" value="F:Notch binding"/>
    <property type="evidence" value="ECO:0007669"/>
    <property type="project" value="TreeGrafter"/>
</dbReference>
<dbReference type="FunFam" id="2.10.25.10:FF:000565">
    <property type="entry name" value="Predicted protein"/>
    <property type="match status" value="1"/>
</dbReference>
<dbReference type="GO" id="GO:0051093">
    <property type="term" value="P:negative regulation of developmental process"/>
    <property type="evidence" value="ECO:0007669"/>
    <property type="project" value="UniProtKB-ARBA"/>
</dbReference>
<dbReference type="GO" id="GO:0048592">
    <property type="term" value="P:eye morphogenesis"/>
    <property type="evidence" value="ECO:0007669"/>
    <property type="project" value="UniProtKB-ARBA"/>
</dbReference>
<evidence type="ECO:0000256" key="3">
    <source>
        <dbReference type="ARBA" id="ARBA00022475"/>
    </source>
</evidence>
<dbReference type="GO" id="GO:0009967">
    <property type="term" value="P:positive regulation of signal transduction"/>
    <property type="evidence" value="ECO:0007669"/>
    <property type="project" value="UniProtKB-ARBA"/>
</dbReference>
<evidence type="ECO:0000313" key="16">
    <source>
        <dbReference type="EMBL" id="KAH3881014.1"/>
    </source>
</evidence>
<dbReference type="CDD" id="cd00054">
    <property type="entry name" value="EGF_CA"/>
    <property type="match status" value="2"/>
</dbReference>
<dbReference type="GO" id="GO:0008593">
    <property type="term" value="P:regulation of Notch signaling pathway"/>
    <property type="evidence" value="ECO:0007669"/>
    <property type="project" value="UniProtKB-ARBA"/>
</dbReference>
<evidence type="ECO:0000256" key="10">
    <source>
        <dbReference type="ARBA" id="ARBA00022989"/>
    </source>
</evidence>
<dbReference type="SMART" id="SM00181">
    <property type="entry name" value="EGF"/>
    <property type="match status" value="2"/>
</dbReference>
<dbReference type="GO" id="GO:0003002">
    <property type="term" value="P:regionalization"/>
    <property type="evidence" value="ECO:0007669"/>
    <property type="project" value="UniProtKB-ARBA"/>
</dbReference>
<organism evidence="16 17">
    <name type="scientific">Dreissena polymorpha</name>
    <name type="common">Zebra mussel</name>
    <name type="synonym">Mytilus polymorpha</name>
    <dbReference type="NCBI Taxonomy" id="45954"/>
    <lineage>
        <taxon>Eukaryota</taxon>
        <taxon>Metazoa</taxon>
        <taxon>Spiralia</taxon>
        <taxon>Lophotrochozoa</taxon>
        <taxon>Mollusca</taxon>
        <taxon>Bivalvia</taxon>
        <taxon>Autobranchia</taxon>
        <taxon>Heteroconchia</taxon>
        <taxon>Euheterodonta</taxon>
        <taxon>Imparidentia</taxon>
        <taxon>Neoheterodontei</taxon>
        <taxon>Myida</taxon>
        <taxon>Dreissenoidea</taxon>
        <taxon>Dreissenidae</taxon>
        <taxon>Dreissena</taxon>
    </lineage>
</organism>
<dbReference type="PANTHER" id="PTHR12916:SF4">
    <property type="entry name" value="UNINFLATABLE, ISOFORM C"/>
    <property type="match status" value="1"/>
</dbReference>
<proteinExistence type="predicted"/>
<dbReference type="GO" id="GO:0016324">
    <property type="term" value="C:apical plasma membrane"/>
    <property type="evidence" value="ECO:0007669"/>
    <property type="project" value="UniProtKB-SubCell"/>
</dbReference>
<dbReference type="PRINTS" id="PR00010">
    <property type="entry name" value="EGFBLOOD"/>
</dbReference>
<comment type="caution">
    <text evidence="16">The sequence shown here is derived from an EMBL/GenBank/DDBJ whole genome shotgun (WGS) entry which is preliminary data.</text>
</comment>
<evidence type="ECO:0000313" key="17">
    <source>
        <dbReference type="Proteomes" id="UP000828390"/>
    </source>
</evidence>
<name>A0A9D4MS92_DREPO</name>
<evidence type="ECO:0000256" key="4">
    <source>
        <dbReference type="ARBA" id="ARBA00022536"/>
    </source>
</evidence>
<dbReference type="GO" id="GO:0080090">
    <property type="term" value="P:regulation of primary metabolic process"/>
    <property type="evidence" value="ECO:0007669"/>
    <property type="project" value="UniProtKB-ARBA"/>
</dbReference>
<feature type="disulfide bond" evidence="14">
    <location>
        <begin position="64"/>
        <end position="73"/>
    </location>
</feature>
<keyword evidence="7" id="KW-0732">Signal</keyword>
<dbReference type="PROSITE" id="PS01187">
    <property type="entry name" value="EGF_CA"/>
    <property type="match status" value="1"/>
</dbReference>
<dbReference type="SUPFAM" id="SSF57196">
    <property type="entry name" value="EGF/Laminin"/>
    <property type="match status" value="2"/>
</dbReference>
<keyword evidence="17" id="KW-1185">Reference proteome</keyword>
<sequence length="87" mass="9433">INECSPALCKNGATCSNLPNAYSCTCVPGWKGKNCEQDIDECAPNPCKYGATCNNLKNRYSCQCSPGWKGQNCDQAYQTGLLLRTTT</sequence>
<dbReference type="FunFam" id="2.10.25.10:FF:000327">
    <property type="entry name" value="neurogenic locus notch homolog protein 4"/>
    <property type="match status" value="1"/>
</dbReference>
<dbReference type="Proteomes" id="UP000828390">
    <property type="component" value="Unassembled WGS sequence"/>
</dbReference>
<feature type="domain" description="EGF-like" evidence="15">
    <location>
        <begin position="1"/>
        <end position="36"/>
    </location>
</feature>
<evidence type="ECO:0000259" key="15">
    <source>
        <dbReference type="PROSITE" id="PS50026"/>
    </source>
</evidence>
<protein>
    <recommendedName>
        <fullName evidence="15">EGF-like domain-containing protein</fullName>
    </recommendedName>
</protein>
<evidence type="ECO:0000256" key="9">
    <source>
        <dbReference type="ARBA" id="ARBA00022782"/>
    </source>
</evidence>
<dbReference type="GO" id="GO:0030182">
    <property type="term" value="P:neuron differentiation"/>
    <property type="evidence" value="ECO:0007669"/>
    <property type="project" value="UniProtKB-ARBA"/>
</dbReference>
<evidence type="ECO:0000256" key="13">
    <source>
        <dbReference type="ARBA" id="ARBA00023180"/>
    </source>
</evidence>
<evidence type="ECO:0000256" key="1">
    <source>
        <dbReference type="ARBA" id="ARBA00004247"/>
    </source>
</evidence>
<evidence type="ECO:0000256" key="14">
    <source>
        <dbReference type="PROSITE-ProRule" id="PRU00076"/>
    </source>
</evidence>
<feature type="non-terminal residue" evidence="16">
    <location>
        <position position="1"/>
    </location>
</feature>
<dbReference type="PROSITE" id="PS50026">
    <property type="entry name" value="EGF_3"/>
    <property type="match status" value="2"/>
</dbReference>
<dbReference type="PANTHER" id="PTHR12916">
    <property type="entry name" value="CYTOCHROME C OXIDASE POLYPEPTIDE VIC-2"/>
    <property type="match status" value="1"/>
</dbReference>
<evidence type="ECO:0000256" key="2">
    <source>
        <dbReference type="ARBA" id="ARBA00022473"/>
    </source>
</evidence>
<comment type="caution">
    <text evidence="14">Lacks conserved residue(s) required for the propagation of feature annotation.</text>
</comment>
<gene>
    <name evidence="16" type="ORF">DPMN_004937</name>
</gene>
<dbReference type="InterPro" id="IPR018097">
    <property type="entry name" value="EGF_Ca-bd_CS"/>
</dbReference>
<accession>A0A9D4MS92</accession>
<keyword evidence="4 14" id="KW-0245">EGF-like domain</keyword>
<keyword evidence="2" id="KW-0217">Developmental protein</keyword>
<dbReference type="InterPro" id="IPR000742">
    <property type="entry name" value="EGF"/>
</dbReference>
<dbReference type="InterPro" id="IPR000152">
    <property type="entry name" value="EGF-type_Asp/Asn_hydroxyl_site"/>
</dbReference>
<evidence type="ECO:0000256" key="11">
    <source>
        <dbReference type="ARBA" id="ARBA00023136"/>
    </source>
</evidence>
<dbReference type="Pfam" id="PF00008">
    <property type="entry name" value="EGF"/>
    <property type="match status" value="2"/>
</dbReference>